<dbReference type="GO" id="GO:0016887">
    <property type="term" value="F:ATP hydrolysis activity"/>
    <property type="evidence" value="ECO:0007669"/>
    <property type="project" value="RHEA"/>
</dbReference>
<keyword evidence="8 15" id="KW-0067">ATP-binding</keyword>
<dbReference type="InterPro" id="IPR014016">
    <property type="entry name" value="UvrD-like_ATP-bd"/>
</dbReference>
<feature type="compositionally biased region" description="Acidic residues" evidence="17">
    <location>
        <begin position="962"/>
        <end position="982"/>
    </location>
</feature>
<evidence type="ECO:0000256" key="12">
    <source>
        <dbReference type="ARBA" id="ARBA00023235"/>
    </source>
</evidence>
<keyword evidence="12 15" id="KW-0413">Isomerase</keyword>
<dbReference type="GO" id="GO:0000724">
    <property type="term" value="P:double-strand break repair via homologous recombination"/>
    <property type="evidence" value="ECO:0007669"/>
    <property type="project" value="UniProtKB-UniRule"/>
</dbReference>
<evidence type="ECO:0000256" key="5">
    <source>
        <dbReference type="ARBA" id="ARBA00022801"/>
    </source>
</evidence>
<comment type="function">
    <text evidence="15">A helicase/nuclease that prepares dsDNA breaks (DSB) for recombinational DNA repair. Binds to DSBs and unwinds DNA via a highly rapid and processive ATP-dependent bidirectional helicase activity. Unwinds dsDNA until it encounters a Chi (crossover hotspot instigator) sequence from the 3' direction. Cuts ssDNA a few nucleotides 3' to the Chi site. The properties and activities of the enzyme are changed at Chi. The Chi-altered holoenzyme produces a long 3'-ssDNA overhang and facilitates RecA-binding to the ssDNA for homologous DNA recombination and repair. Holoenzyme degrades any linearized DNA that is unable to undergo homologous recombination. In the holoenzyme this subunit contributes ATPase, 3'-5' helicase, exonuclease activity and loads RecA onto ssDNA.</text>
</comment>
<comment type="cofactor">
    <cofactor evidence="15">
        <name>Mg(2+)</name>
        <dbReference type="ChEBI" id="CHEBI:18420"/>
    </cofactor>
    <text evidence="15">Binds 1 Mg(2+) ion per subunit.</text>
</comment>
<dbReference type="Pfam" id="PF12705">
    <property type="entry name" value="PDDEXK_1"/>
    <property type="match status" value="1"/>
</dbReference>
<reference evidence="20 21" key="1">
    <citation type="submission" date="2018-03" db="EMBL/GenBank/DDBJ databases">
        <title>Arenimonas caeni sp. nov., isolated from activated sludge.</title>
        <authorList>
            <person name="Liu H."/>
        </authorList>
    </citation>
    <scope>NUCLEOTIDE SEQUENCE [LARGE SCALE GENOMIC DNA]</scope>
    <source>
        <strain evidence="21">z29</strain>
    </source>
</reference>
<evidence type="ECO:0000256" key="4">
    <source>
        <dbReference type="ARBA" id="ARBA00022763"/>
    </source>
</evidence>
<dbReference type="GO" id="GO:0003677">
    <property type="term" value="F:DNA binding"/>
    <property type="evidence" value="ECO:0007669"/>
    <property type="project" value="UniProtKB-UniRule"/>
</dbReference>
<comment type="catalytic activity">
    <reaction evidence="15">
        <text>Exonucleolytic cleavage (in the presence of ATP) in either 5'- to 3'- or 3'- to 5'-direction to yield 5'-phosphooligonucleotides.</text>
        <dbReference type="EC" id="3.1.11.5"/>
    </reaction>
</comment>
<dbReference type="EMBL" id="PVLF01000019">
    <property type="protein sequence ID" value="PRH81682.1"/>
    <property type="molecule type" value="Genomic_DNA"/>
</dbReference>
<evidence type="ECO:0000256" key="17">
    <source>
        <dbReference type="SAM" id="MobiDB-lite"/>
    </source>
</evidence>
<dbReference type="InterPro" id="IPR027417">
    <property type="entry name" value="P-loop_NTPase"/>
</dbReference>
<evidence type="ECO:0000313" key="21">
    <source>
        <dbReference type="Proteomes" id="UP000241736"/>
    </source>
</evidence>
<evidence type="ECO:0000313" key="20">
    <source>
        <dbReference type="EMBL" id="PRH81682.1"/>
    </source>
</evidence>
<feature type="region of interest" description="Disordered" evidence="17">
    <location>
        <begin position="955"/>
        <end position="984"/>
    </location>
</feature>
<evidence type="ECO:0000256" key="16">
    <source>
        <dbReference type="PROSITE-ProRule" id="PRU00560"/>
    </source>
</evidence>
<comment type="domain">
    <text evidence="15">The N-terminal DNA-binding domain is a ssDNA-dependent ATPase and has ATP-dependent 3'-5' helicase function. This domain interacts with RecC.</text>
</comment>
<dbReference type="Pfam" id="PF00580">
    <property type="entry name" value="UvrD-helicase"/>
    <property type="match status" value="1"/>
</dbReference>
<keyword evidence="6 15" id="KW-0347">Helicase</keyword>
<feature type="region of interest" description="Nuclease activity, interacts with RecD and RecA" evidence="15">
    <location>
        <begin position="948"/>
        <end position="1232"/>
    </location>
</feature>
<dbReference type="SUPFAM" id="SSF52540">
    <property type="entry name" value="P-loop containing nucleoside triphosphate hydrolases"/>
    <property type="match status" value="1"/>
</dbReference>
<dbReference type="SUPFAM" id="SSF52980">
    <property type="entry name" value="Restriction endonuclease-like"/>
    <property type="match status" value="1"/>
</dbReference>
<dbReference type="Proteomes" id="UP000241736">
    <property type="component" value="Unassembled WGS sequence"/>
</dbReference>
<comment type="catalytic activity">
    <reaction evidence="14 15">
        <text>ATP + H2O = ADP + phosphate + H(+)</text>
        <dbReference type="Rhea" id="RHEA:13065"/>
        <dbReference type="ChEBI" id="CHEBI:15377"/>
        <dbReference type="ChEBI" id="CHEBI:15378"/>
        <dbReference type="ChEBI" id="CHEBI:30616"/>
        <dbReference type="ChEBI" id="CHEBI:43474"/>
        <dbReference type="ChEBI" id="CHEBI:456216"/>
        <dbReference type="EC" id="5.6.2.4"/>
    </reaction>
</comment>
<gene>
    <name evidence="15" type="primary">recB</name>
    <name evidence="20" type="ORF">C6N40_11395</name>
</gene>
<feature type="region of interest" description="DNA-binding and helicase activity, interacts with RecC" evidence="15">
    <location>
        <begin position="1"/>
        <end position="929"/>
    </location>
</feature>
<accession>A0A2P6M6S0</accession>
<dbReference type="HAMAP" id="MF_01485">
    <property type="entry name" value="RecB"/>
    <property type="match status" value="1"/>
</dbReference>
<evidence type="ECO:0000256" key="13">
    <source>
        <dbReference type="ARBA" id="ARBA00034617"/>
    </source>
</evidence>
<evidence type="ECO:0000256" key="14">
    <source>
        <dbReference type="ARBA" id="ARBA00048988"/>
    </source>
</evidence>
<dbReference type="InterPro" id="IPR038726">
    <property type="entry name" value="PDDEXK_AddAB-type"/>
</dbReference>
<dbReference type="Pfam" id="PF13361">
    <property type="entry name" value="UvrD_C"/>
    <property type="match status" value="1"/>
</dbReference>
<dbReference type="Gene3D" id="3.40.50.300">
    <property type="entry name" value="P-loop containing nucleotide triphosphate hydrolases"/>
    <property type="match status" value="2"/>
</dbReference>
<dbReference type="InterPro" id="IPR014017">
    <property type="entry name" value="DNA_helicase_UvrD-like_C"/>
</dbReference>
<dbReference type="GO" id="GO:0008854">
    <property type="term" value="F:exodeoxyribonuclease V activity"/>
    <property type="evidence" value="ECO:0007669"/>
    <property type="project" value="UniProtKB-EC"/>
</dbReference>
<comment type="miscellaneous">
    <text evidence="15">In the RecBCD complex, RecB has a slow 3'-5' helicase, an exonuclease activity and loads RecA onto ssDNA, RecD has a fast 5'-3' helicase activity, while RecC stimulates the ATPase and processivity of the RecB helicase and contributes to recognition of the Chi site.</text>
</comment>
<dbReference type="GO" id="GO:0005829">
    <property type="term" value="C:cytosol"/>
    <property type="evidence" value="ECO:0007669"/>
    <property type="project" value="TreeGrafter"/>
</dbReference>
<dbReference type="InterPro" id="IPR000212">
    <property type="entry name" value="DNA_helicase_UvrD/REP"/>
</dbReference>
<keyword evidence="2 15" id="KW-0479">Metal-binding</keyword>
<dbReference type="GO" id="GO:0043138">
    <property type="term" value="F:3'-5' DNA helicase activity"/>
    <property type="evidence" value="ECO:0007669"/>
    <property type="project" value="UniProtKB-UniRule"/>
</dbReference>
<dbReference type="PROSITE" id="PS51198">
    <property type="entry name" value="UVRD_HELICASE_ATP_BIND"/>
    <property type="match status" value="1"/>
</dbReference>
<evidence type="ECO:0000256" key="1">
    <source>
        <dbReference type="ARBA" id="ARBA00022722"/>
    </source>
</evidence>
<feature type="binding site" evidence="16">
    <location>
        <begin position="75"/>
        <end position="82"/>
    </location>
    <ligand>
        <name>ATP</name>
        <dbReference type="ChEBI" id="CHEBI:30616"/>
    </ligand>
</feature>
<feature type="binding site" evidence="15">
    <location>
        <position position="1134"/>
    </location>
    <ligand>
        <name>Mg(2+)</name>
        <dbReference type="ChEBI" id="CHEBI:18420"/>
    </ligand>
</feature>
<comment type="similarity">
    <text evidence="15">Belongs to the helicase family. UvrD subfamily.</text>
</comment>
<dbReference type="PANTHER" id="PTHR11070">
    <property type="entry name" value="UVRD / RECB / PCRA DNA HELICASE FAMILY MEMBER"/>
    <property type="match status" value="1"/>
</dbReference>
<keyword evidence="4 15" id="KW-0227">DNA damage</keyword>
<comment type="subunit">
    <text evidence="15">Heterotrimer of RecB, RecC and RecD. All subunits contribute to DNA-binding. Interacts with RecA.</text>
</comment>
<keyword evidence="11 15" id="KW-0234">DNA repair</keyword>
<dbReference type="GO" id="GO:0000287">
    <property type="term" value="F:magnesium ion binding"/>
    <property type="evidence" value="ECO:0007669"/>
    <property type="project" value="UniProtKB-UniRule"/>
</dbReference>
<feature type="binding site" evidence="15">
    <location>
        <position position="1005"/>
    </location>
    <ligand>
        <name>Mg(2+)</name>
        <dbReference type="ChEBI" id="CHEBI:18420"/>
    </ligand>
</feature>
<feature type="active site" description="For nuclease activity" evidence="15">
    <location>
        <position position="1134"/>
    </location>
</feature>
<dbReference type="PANTHER" id="PTHR11070:SF23">
    <property type="entry name" value="RECBCD ENZYME SUBUNIT RECB"/>
    <property type="match status" value="1"/>
</dbReference>
<evidence type="ECO:0000256" key="10">
    <source>
        <dbReference type="ARBA" id="ARBA00023125"/>
    </source>
</evidence>
<keyword evidence="9 15" id="KW-0460">Magnesium</keyword>
<keyword evidence="5 15" id="KW-0378">Hydrolase</keyword>
<dbReference type="GO" id="GO:0005524">
    <property type="term" value="F:ATP binding"/>
    <property type="evidence" value="ECO:0007669"/>
    <property type="project" value="UniProtKB-UniRule"/>
</dbReference>
<dbReference type="EC" id="3.1.11.5" evidence="15"/>
<feature type="binding site" evidence="15">
    <location>
        <position position="1121"/>
    </location>
    <ligand>
        <name>Mg(2+)</name>
        <dbReference type="ChEBI" id="CHEBI:18420"/>
    </ligand>
</feature>
<comment type="caution">
    <text evidence="20">The sequence shown here is derived from an EMBL/GenBank/DDBJ whole genome shotgun (WGS) entry which is preliminary data.</text>
</comment>
<dbReference type="AlphaFoldDB" id="A0A2P6M6S0"/>
<dbReference type="Gene3D" id="3.90.320.10">
    <property type="match status" value="1"/>
</dbReference>
<proteinExistence type="inferred from homology"/>
<feature type="domain" description="UvrD-like helicase ATP-binding" evidence="18">
    <location>
        <begin position="54"/>
        <end position="493"/>
    </location>
</feature>
<name>A0A2P6M6S0_9GAMM</name>
<dbReference type="PROSITE" id="PS51217">
    <property type="entry name" value="UVRD_HELICASE_CTER"/>
    <property type="match status" value="1"/>
</dbReference>
<comment type="domain">
    <text evidence="15">The C-terminal domain has nuclease activity and interacts with RecD. It interacts with RecA, facilitating its loading onto ssDNA.</text>
</comment>
<comment type="catalytic activity">
    <reaction evidence="13 15">
        <text>Couples ATP hydrolysis with the unwinding of duplex DNA by translocating in the 3'-5' direction.</text>
        <dbReference type="EC" id="5.6.2.4"/>
    </reaction>
</comment>
<dbReference type="Gene3D" id="1.10.486.10">
    <property type="entry name" value="PCRA, domain 4"/>
    <property type="match status" value="1"/>
</dbReference>
<dbReference type="CDD" id="cd22352">
    <property type="entry name" value="RecB_C-like"/>
    <property type="match status" value="1"/>
</dbReference>
<evidence type="ECO:0000259" key="19">
    <source>
        <dbReference type="PROSITE" id="PS51217"/>
    </source>
</evidence>
<evidence type="ECO:0000256" key="3">
    <source>
        <dbReference type="ARBA" id="ARBA00022741"/>
    </source>
</evidence>
<dbReference type="InterPro" id="IPR011335">
    <property type="entry name" value="Restrct_endonuc-II-like"/>
</dbReference>
<keyword evidence="10 15" id="KW-0238">DNA-binding</keyword>
<evidence type="ECO:0000256" key="6">
    <source>
        <dbReference type="ARBA" id="ARBA00022806"/>
    </source>
</evidence>
<evidence type="ECO:0000256" key="15">
    <source>
        <dbReference type="HAMAP-Rule" id="MF_01485"/>
    </source>
</evidence>
<keyword evidence="1 15" id="KW-0540">Nuclease</keyword>
<evidence type="ECO:0000259" key="18">
    <source>
        <dbReference type="PROSITE" id="PS51198"/>
    </source>
</evidence>
<dbReference type="EC" id="5.6.2.4" evidence="15"/>
<feature type="domain" description="UvrD-like helicase C-terminal" evidence="19">
    <location>
        <begin position="527"/>
        <end position="794"/>
    </location>
</feature>
<evidence type="ECO:0000256" key="9">
    <source>
        <dbReference type="ARBA" id="ARBA00022842"/>
    </source>
</evidence>
<evidence type="ECO:0000256" key="2">
    <source>
        <dbReference type="ARBA" id="ARBA00022723"/>
    </source>
</evidence>
<evidence type="ECO:0000256" key="7">
    <source>
        <dbReference type="ARBA" id="ARBA00022839"/>
    </source>
</evidence>
<sequence>MAARAPLRAGLHAPARPRHRARRGRELACCAVRPRPGPEAGDGPRRGGCLVSGPVTVAHWRDLPLGPGGRALVEASAGTGKTWTIGVLWWRLLLEPTEPLSVQQIVVTTFTDAAAQELRERLRQRLHQALALAAERPAPEAAKGEDEAWLLSRWTNDDATHAEDLRRLRLALADFDRAPIRTLHGLCQGILAEHPLESGHGTEPAEPTSGAALLDELARDAWRVLRQSDGGALGRAGDPEMKLSGFSAKLRSLLRPGVRIVAGKESWAEVVADLAPTLLAPLRELADEPAWFTRKNAKLRNALLGLVEGLGGQPWKNRDDNLETLLAIELDGQVKPDRLDEFAALPVLASLRAAVPRLLDSRHVAEQRFWLEQLARVTAWRDQRLAARGQTTFDEMIRQAHAAVASRPALADALFADWPVALVDEFQDTDDQQYGILDRLYRGADDEPRGRLVMIGDPKQAIYGFRGGDVHAYLRAREHAGHRLSLDTNHRSSATLVEAVNGLYAAAGERLSSREDDAIRYEAVKASDRQAQTPYLIDGQPVAAPLALHLWRNPPAAQPERKRAALKACAAHIATLLADPAQTIDHKRAGKIVRERVAPGDIAVLLPTNNDISALRTELLRLNVPCVGGARASVFDSDWAFELQVLLQALASPEDEGVLRAAVLTRLWGGTLAQVAALAAGEDAGDAIGERLQQLRALWRREGVLPVVLALAEAAAPRLLAHAGGERDLTDLRHLGELLQQQAEAGLGPHALLAWLAEQRLDEDGEAPDSEERQLRIESDARRVQLMTLHRAKGLEFPIVFLPLMWAHAWSDRQGAPYLLPAGGQPGREARFDPAARELAKHEAQDERFRVLYVALTRAIHACHVYALPPDRPKDKRSSAAPTDPERSPLDAMLERLGVPAALPALPGASWLEGWPADAAPLARDAGGNAAREALPMPTPARLRQRLSFSALVGGARRSAEEEAPADDEAEPLAPEPVEDIDDTPHPALLALASVRGPAFGNAVHLAFETRDHDKPFARQPALLARQLALHGVRASGEPLEALVPRLAAQLDAALQAELLPGLRLGDVPPAKQRAEMAFHFALDGARLEALRAACAAHGEPGLVPPLAWGELRGLMTGKIDLVFEHAGRVHVLDYKGNWLGERLGDYQGAALAQAMDQHHYRLQALLYTVAVHRYLGQRLAAYSPEKHLGEAIYLFVRAAGHAPGAGVWTQAFDPALVRAVNAVFSAQEAAA</sequence>
<keyword evidence="7 15" id="KW-0269">Exonuclease</keyword>
<organism evidence="20 21">
    <name type="scientific">Arenimonas caeni</name>
    <dbReference type="NCBI Taxonomy" id="2058085"/>
    <lineage>
        <taxon>Bacteria</taxon>
        <taxon>Pseudomonadati</taxon>
        <taxon>Pseudomonadota</taxon>
        <taxon>Gammaproteobacteria</taxon>
        <taxon>Lysobacterales</taxon>
        <taxon>Lysobacteraceae</taxon>
        <taxon>Arenimonas</taxon>
    </lineage>
</organism>
<dbReference type="InterPro" id="IPR011604">
    <property type="entry name" value="PDDEXK-like_dom_sf"/>
</dbReference>
<dbReference type="InterPro" id="IPR004586">
    <property type="entry name" value="RecB"/>
</dbReference>
<keyword evidence="21" id="KW-1185">Reference proteome</keyword>
<evidence type="ECO:0000256" key="8">
    <source>
        <dbReference type="ARBA" id="ARBA00022840"/>
    </source>
</evidence>
<evidence type="ECO:0000256" key="11">
    <source>
        <dbReference type="ARBA" id="ARBA00023204"/>
    </source>
</evidence>
<dbReference type="GO" id="GO:0009338">
    <property type="term" value="C:exodeoxyribonuclease V complex"/>
    <property type="evidence" value="ECO:0007669"/>
    <property type="project" value="TreeGrafter"/>
</dbReference>
<dbReference type="OrthoDB" id="9810135at2"/>
<dbReference type="Gene3D" id="1.10.3170.10">
    <property type="entry name" value="Recbcd, chain B, domain 2"/>
    <property type="match status" value="1"/>
</dbReference>
<protein>
    <recommendedName>
        <fullName evidence="15">RecBCD enzyme subunit RecB</fullName>
        <ecNumber evidence="15">3.1.11.5</ecNumber>
        <ecNumber evidence="15">5.6.2.4</ecNumber>
    </recommendedName>
    <alternativeName>
        <fullName evidence="15">DNA 3'-5' helicase subunit RecB</fullName>
    </alternativeName>
    <alternativeName>
        <fullName evidence="15">Exonuclease V subunit RecB</fullName>
        <shortName evidence="15">ExoV subunit RecB</shortName>
    </alternativeName>
    <alternativeName>
        <fullName evidence="15">Helicase/nuclease RecBCD subunit RecB</fullName>
    </alternativeName>
</protein>
<keyword evidence="3 15" id="KW-0547">Nucleotide-binding</keyword>